<keyword evidence="2" id="KW-0472">Membrane</keyword>
<comment type="caution">
    <text evidence="3">The sequence shown here is derived from an EMBL/GenBank/DDBJ whole genome shotgun (WGS) entry which is preliminary data.</text>
</comment>
<feature type="region of interest" description="Disordered" evidence="1">
    <location>
        <begin position="751"/>
        <end position="779"/>
    </location>
</feature>
<feature type="transmembrane region" description="Helical" evidence="2">
    <location>
        <begin position="623"/>
        <end position="647"/>
    </location>
</feature>
<feature type="transmembrane region" description="Helical" evidence="2">
    <location>
        <begin position="133"/>
        <end position="158"/>
    </location>
</feature>
<feature type="region of interest" description="Disordered" evidence="1">
    <location>
        <begin position="363"/>
        <end position="403"/>
    </location>
</feature>
<feature type="compositionally biased region" description="Low complexity" evidence="1">
    <location>
        <begin position="220"/>
        <end position="231"/>
    </location>
</feature>
<dbReference type="PANTHER" id="PTHR35152:SF1">
    <property type="entry name" value="DOMAIN SIGNALLING PROTEIN, PUTATIVE (AFU_ORTHOLOGUE AFUA_5G11310)-RELATED"/>
    <property type="match status" value="1"/>
</dbReference>
<feature type="compositionally biased region" description="Low complexity" evidence="1">
    <location>
        <begin position="326"/>
        <end position="336"/>
    </location>
</feature>
<feature type="region of interest" description="Disordered" evidence="1">
    <location>
        <begin position="1213"/>
        <end position="1237"/>
    </location>
</feature>
<feature type="region of interest" description="Disordered" evidence="1">
    <location>
        <begin position="448"/>
        <end position="469"/>
    </location>
</feature>
<feature type="compositionally biased region" description="Polar residues" evidence="1">
    <location>
        <begin position="310"/>
        <end position="324"/>
    </location>
</feature>
<dbReference type="Proteomes" id="UP000289152">
    <property type="component" value="Unassembled WGS sequence"/>
</dbReference>
<feature type="transmembrane region" description="Helical" evidence="2">
    <location>
        <begin position="86"/>
        <end position="108"/>
    </location>
</feature>
<feature type="transmembrane region" description="Helical" evidence="2">
    <location>
        <begin position="544"/>
        <end position="567"/>
    </location>
</feature>
<dbReference type="InParanoid" id="A0A4Q1BTX1"/>
<accession>A0A4Q1BTX1</accession>
<gene>
    <name evidence="3" type="ORF">M231_01356</name>
</gene>
<dbReference type="VEuPathDB" id="FungiDB:TREMEDRAFT_74039"/>
<feature type="region of interest" description="Disordered" evidence="1">
    <location>
        <begin position="287"/>
        <end position="342"/>
    </location>
</feature>
<dbReference type="STRING" id="5217.A0A4Q1BTX1"/>
<organism evidence="3 4">
    <name type="scientific">Tremella mesenterica</name>
    <name type="common">Jelly fungus</name>
    <dbReference type="NCBI Taxonomy" id="5217"/>
    <lineage>
        <taxon>Eukaryota</taxon>
        <taxon>Fungi</taxon>
        <taxon>Dikarya</taxon>
        <taxon>Basidiomycota</taxon>
        <taxon>Agaricomycotina</taxon>
        <taxon>Tremellomycetes</taxon>
        <taxon>Tremellales</taxon>
        <taxon>Tremellaceae</taxon>
        <taxon>Tremella</taxon>
    </lineage>
</organism>
<feature type="compositionally biased region" description="Basic and acidic residues" evidence="1">
    <location>
        <begin position="287"/>
        <end position="305"/>
    </location>
</feature>
<evidence type="ECO:0000256" key="1">
    <source>
        <dbReference type="SAM" id="MobiDB-lite"/>
    </source>
</evidence>
<keyword evidence="2" id="KW-1133">Transmembrane helix</keyword>
<feature type="compositionally biased region" description="Low complexity" evidence="1">
    <location>
        <begin position="762"/>
        <end position="779"/>
    </location>
</feature>
<proteinExistence type="predicted"/>
<feature type="compositionally biased region" description="Polar residues" evidence="1">
    <location>
        <begin position="456"/>
        <end position="465"/>
    </location>
</feature>
<feature type="compositionally biased region" description="Basic and acidic residues" evidence="1">
    <location>
        <begin position="240"/>
        <end position="250"/>
    </location>
</feature>
<dbReference type="OrthoDB" id="264015at2759"/>
<feature type="region of interest" description="Disordered" evidence="1">
    <location>
        <begin position="218"/>
        <end position="262"/>
    </location>
</feature>
<evidence type="ECO:0008006" key="5">
    <source>
        <dbReference type="Google" id="ProtNLM"/>
    </source>
</evidence>
<feature type="compositionally biased region" description="Basic and acidic residues" evidence="1">
    <location>
        <begin position="1213"/>
        <end position="1224"/>
    </location>
</feature>
<sequence>MFEPSSYMSSKPLLDTMPVQRYGQPTIHFLRRRFGSMYHVPDDYVVLQRQFKWYLVVVAYTIATCGALVTLELLVRRTTTRGLRNIVLLLMAGFSFGAVSTFSMHFIFNNALSLHHPDEVAEGFPAIYLSYDWLYSILSLVASWAAMTLSFFFMAFEFSWANIKRWMKLHFLNRHPNVNATPEVADEYNNWKHARQPSSQSRSETRSIVRQSGKLMSWTLLDSGSPGDPSGTSRKTSKAGGRDEKMIEAEDKPEESGNQTSLDVLIAKDGTLAEIEFRLGKSGVEAELDRRGKERVHDPGSDASRDYPSFASNLSATDRSSSVGSRLPFLPPTAARRPPPIRHVSDTVTKYAASPSPIFSSPFASSSADIEEPPHSAPLLSPRRSYDSAVPFDTPTPAYNSRRRASLPVSAFSRNSRQNFLRSAGPLARIQSLPEPEYDIELLEKGMAGSPKATPPLSTSSSDSMTGDLDQGVIQEPQQVSSERHKAKKHSRTAQFFGLDVVTRTDLMKILACGFVAGWGVAGMHYIGQCSIVGMPYIGYMVEYVIGSVIIASGAVIIALYIMFVMLRPKLKHTWLSKLGVAFVLAAAVTMMHFCGTMGTVYAWPVDRRISSHRVLTGVNAGIVGIVIALACMTCLACIGFLVVDSYRLKRERERRRRVVVAIVGIDDHDRILVSSIDGLLPMCDIASLAPETGRSSKRKGKTSFSTWSNDSTVLGLDLSIGHEAFVQAVKLSWSWRNGTTFHWPTRIPSVSVTSQPERRGSSASTTASMSQSVSLSTTDSGQSRASVIKFVEKFSSAASDLAVKMTGRRDGISRVGVLYDQILSTGWVKLPDSTDTISKGQLVFLVRRITSSAERSDLVSRQFIFADANAVASALVKTLSVTLDDTLPLLEGIKTFAHSTMSVTVKPATLYTGVAIVQATPFDGLRIMLEEDNRSQLPMREIGQIVSTTSSASTTSSSSSDNNLIISRPEEIGGLLRRLSGMSLLSLIARNIRTKYPQDSKSSQLSQDSSSRLDKLLRLIERALIPMLDTLLSSDDMQHILPRLTLYPSLIPLTPGQSSRLPGYTPPYLIIFYAHYDPAINTFIDKWLPFNLFRAQNACVIGPRIEALRKAELAAGVWDHGGETIRRPSKVQFEFPDSSSNSSNIEDRDGIGQLVVKPHVSPIFGEYAFPSPIISDNGHPTLQSATEIIGSRITTKLRDAGSTDPLSVDEKIGPFGDDAHDTRNQSLSVPRRSSMVPTNKIHPTRWEMEMEMGRGVDDWDQDWLLNLLRTRLSEHA</sequence>
<reference evidence="3 4" key="1">
    <citation type="submission" date="2016-06" db="EMBL/GenBank/DDBJ databases">
        <title>Evolution of pathogenesis and genome organization in the Tremellales.</title>
        <authorList>
            <person name="Cuomo C."/>
            <person name="Litvintseva A."/>
            <person name="Heitman J."/>
            <person name="Chen Y."/>
            <person name="Sun S."/>
            <person name="Springer D."/>
            <person name="Dromer F."/>
            <person name="Young S."/>
            <person name="Zeng Q."/>
            <person name="Chapman S."/>
            <person name="Gujja S."/>
            <person name="Saif S."/>
            <person name="Birren B."/>
        </authorList>
    </citation>
    <scope>NUCLEOTIDE SEQUENCE [LARGE SCALE GENOMIC DNA]</scope>
    <source>
        <strain evidence="3 4">ATCC 28783</strain>
    </source>
</reference>
<keyword evidence="2" id="KW-0812">Transmembrane</keyword>
<dbReference type="EMBL" id="SDIL01000009">
    <property type="protein sequence ID" value="RXK41450.1"/>
    <property type="molecule type" value="Genomic_DNA"/>
</dbReference>
<name>A0A4Q1BTX1_TREME</name>
<evidence type="ECO:0000313" key="4">
    <source>
        <dbReference type="Proteomes" id="UP000289152"/>
    </source>
</evidence>
<dbReference type="PANTHER" id="PTHR35152">
    <property type="entry name" value="DOMAIN SIGNALLING PROTEIN, PUTATIVE (AFU_ORTHOLOGUE AFUA_5G11310)-RELATED"/>
    <property type="match status" value="1"/>
</dbReference>
<keyword evidence="4" id="KW-1185">Reference proteome</keyword>
<dbReference type="AlphaFoldDB" id="A0A4Q1BTX1"/>
<feature type="transmembrane region" description="Helical" evidence="2">
    <location>
        <begin position="579"/>
        <end position="603"/>
    </location>
</feature>
<evidence type="ECO:0000256" key="2">
    <source>
        <dbReference type="SAM" id="Phobius"/>
    </source>
</evidence>
<evidence type="ECO:0000313" key="3">
    <source>
        <dbReference type="EMBL" id="RXK41450.1"/>
    </source>
</evidence>
<feature type="transmembrane region" description="Helical" evidence="2">
    <location>
        <begin position="510"/>
        <end position="538"/>
    </location>
</feature>
<protein>
    <recommendedName>
        <fullName evidence="5">MHYT domain-containing protein</fullName>
    </recommendedName>
</protein>
<feature type="transmembrane region" description="Helical" evidence="2">
    <location>
        <begin position="53"/>
        <end position="74"/>
    </location>
</feature>